<dbReference type="VEuPathDB" id="FungiDB:PGTG_21543"/>
<accession>H6QRS1</accession>
<sequence length="135" mass="15227">MIGCSEVYHGDELVDEWIEKPEGFALEGVPWVLYPFSAKKGPVNYLNMAVKPRWAMLRISGTGTEEHMRLFNIGLEPLVYAVKETDSNRWIWAKQLGPTQGHLIRTSAALVYLLPIPVVKIDDKSSELGQKQSTK</sequence>
<dbReference type="GeneID" id="13543054"/>
<dbReference type="KEGG" id="pgr:PGTG_21543"/>
<dbReference type="Proteomes" id="UP000008783">
    <property type="component" value="Unassembled WGS sequence"/>
</dbReference>
<dbReference type="InParanoid" id="H6QRS1"/>
<dbReference type="RefSeq" id="XP_003889806.1">
    <property type="nucleotide sequence ID" value="XM_003889757.1"/>
</dbReference>
<dbReference type="EMBL" id="DS178285">
    <property type="protein sequence ID" value="EHS63368.1"/>
    <property type="molecule type" value="Genomic_DNA"/>
</dbReference>
<reference evidence="2" key="1">
    <citation type="journal article" date="2011" name="Proc. Natl. Acad. Sci. U.S.A.">
        <title>Obligate biotrophy features unraveled by the genomic analysis of rust fungi.</title>
        <authorList>
            <person name="Duplessis S."/>
            <person name="Cuomo C.A."/>
            <person name="Lin Y.-C."/>
            <person name="Aerts A."/>
            <person name="Tisserant E."/>
            <person name="Veneault-Fourrey C."/>
            <person name="Joly D.L."/>
            <person name="Hacquard S."/>
            <person name="Amselem J."/>
            <person name="Cantarel B.L."/>
            <person name="Chiu R."/>
            <person name="Coutinho P.M."/>
            <person name="Feau N."/>
            <person name="Field M."/>
            <person name="Frey P."/>
            <person name="Gelhaye E."/>
            <person name="Goldberg J."/>
            <person name="Grabherr M.G."/>
            <person name="Kodira C.D."/>
            <person name="Kohler A."/>
            <person name="Kuees U."/>
            <person name="Lindquist E.A."/>
            <person name="Lucas S.M."/>
            <person name="Mago R."/>
            <person name="Mauceli E."/>
            <person name="Morin E."/>
            <person name="Murat C."/>
            <person name="Pangilinan J.L."/>
            <person name="Park R."/>
            <person name="Pearson M."/>
            <person name="Quesneville H."/>
            <person name="Rouhier N."/>
            <person name="Sakthikumar S."/>
            <person name="Salamov A.A."/>
            <person name="Schmutz J."/>
            <person name="Selles B."/>
            <person name="Shapiro H."/>
            <person name="Tanguay P."/>
            <person name="Tuskan G.A."/>
            <person name="Henrissat B."/>
            <person name="Van de Peer Y."/>
            <person name="Rouze P."/>
            <person name="Ellis J.G."/>
            <person name="Dodds P.N."/>
            <person name="Schein J.E."/>
            <person name="Zhong S."/>
            <person name="Hamelin R.C."/>
            <person name="Grigoriev I.V."/>
            <person name="Szabo L.J."/>
            <person name="Martin F."/>
        </authorList>
    </citation>
    <scope>NUCLEOTIDE SEQUENCE [LARGE SCALE GENOMIC DNA]</scope>
    <source>
        <strain evidence="2">CRL 75-36-700-3 / race SCCL</strain>
    </source>
</reference>
<name>H6QRS1_PUCGT</name>
<proteinExistence type="predicted"/>
<gene>
    <name evidence="1" type="ORF">PGTG_21543</name>
</gene>
<organism evidence="1 2">
    <name type="scientific">Puccinia graminis f. sp. tritici (strain CRL 75-36-700-3 / race SCCL)</name>
    <name type="common">Black stem rust fungus</name>
    <dbReference type="NCBI Taxonomy" id="418459"/>
    <lineage>
        <taxon>Eukaryota</taxon>
        <taxon>Fungi</taxon>
        <taxon>Dikarya</taxon>
        <taxon>Basidiomycota</taxon>
        <taxon>Pucciniomycotina</taxon>
        <taxon>Pucciniomycetes</taxon>
        <taxon>Pucciniales</taxon>
        <taxon>Pucciniaceae</taxon>
        <taxon>Puccinia</taxon>
    </lineage>
</organism>
<evidence type="ECO:0000313" key="1">
    <source>
        <dbReference type="EMBL" id="EHS63368.1"/>
    </source>
</evidence>
<dbReference type="OrthoDB" id="2508359at2759"/>
<dbReference type="HOGENOM" id="CLU_1886771_0_0_1"/>
<evidence type="ECO:0000313" key="2">
    <source>
        <dbReference type="Proteomes" id="UP000008783"/>
    </source>
</evidence>
<keyword evidence="2" id="KW-1185">Reference proteome</keyword>
<dbReference type="AlphaFoldDB" id="H6QRS1"/>
<protein>
    <submittedName>
        <fullName evidence="1">Uncharacterized protein</fullName>
    </submittedName>
</protein>